<name>A0A1F4Z3I2_9BACT</name>
<reference evidence="1 2" key="1">
    <citation type="journal article" date="2016" name="Nat. Commun.">
        <title>Thousands of microbial genomes shed light on interconnected biogeochemical processes in an aquifer system.</title>
        <authorList>
            <person name="Anantharaman K."/>
            <person name="Brown C.T."/>
            <person name="Hug L.A."/>
            <person name="Sharon I."/>
            <person name="Castelle C.J."/>
            <person name="Probst A.J."/>
            <person name="Thomas B.C."/>
            <person name="Singh A."/>
            <person name="Wilkins M.J."/>
            <person name="Karaoz U."/>
            <person name="Brodie E.L."/>
            <person name="Williams K.H."/>
            <person name="Hubbard S.S."/>
            <person name="Banfield J.F."/>
        </authorList>
    </citation>
    <scope>NUCLEOTIDE SEQUENCE [LARGE SCALE GENOMIC DNA]</scope>
</reference>
<gene>
    <name evidence="1" type="ORF">A2972_01685</name>
</gene>
<evidence type="ECO:0000313" key="1">
    <source>
        <dbReference type="EMBL" id="OGD00566.1"/>
    </source>
</evidence>
<dbReference type="AlphaFoldDB" id="A0A1F4Z3I2"/>
<dbReference type="Proteomes" id="UP000176822">
    <property type="component" value="Unassembled WGS sequence"/>
</dbReference>
<dbReference type="EMBL" id="MEXM01000036">
    <property type="protein sequence ID" value="OGD00566.1"/>
    <property type="molecule type" value="Genomic_DNA"/>
</dbReference>
<protein>
    <submittedName>
        <fullName evidence="1">Uncharacterized protein</fullName>
    </submittedName>
</protein>
<accession>A0A1F4Z3I2</accession>
<comment type="caution">
    <text evidence="1">The sequence shown here is derived from an EMBL/GenBank/DDBJ whole genome shotgun (WGS) entry which is preliminary data.</text>
</comment>
<evidence type="ECO:0000313" key="2">
    <source>
        <dbReference type="Proteomes" id="UP000176822"/>
    </source>
</evidence>
<sequence length="81" mass="8751">MTGREYELISRVLEQAPVGCPVSGLIAEGVSTDPFKITVKAFTTSIDFRKPEKIKAGPGHLVQCSGQDSDVCLFCSSRFPC</sequence>
<organism evidence="1 2">
    <name type="scientific">Candidatus Amesbacteria bacterium RIFCSPLOWO2_01_FULL_47_33</name>
    <dbReference type="NCBI Taxonomy" id="1797258"/>
    <lineage>
        <taxon>Bacteria</taxon>
        <taxon>Candidatus Amesiibacteriota</taxon>
    </lineage>
</organism>
<proteinExistence type="predicted"/>